<feature type="chain" id="PRO_5013393815" evidence="1">
    <location>
        <begin position="24"/>
        <end position="163"/>
    </location>
</feature>
<dbReference type="Gene3D" id="2.40.128.270">
    <property type="match status" value="1"/>
</dbReference>
<dbReference type="InterPro" id="IPR038670">
    <property type="entry name" value="HslJ-like_sf"/>
</dbReference>
<dbReference type="PANTHER" id="PTHR35535:SF2">
    <property type="entry name" value="DUF306 DOMAIN-CONTAINING PROTEIN"/>
    <property type="match status" value="1"/>
</dbReference>
<reference evidence="3 4" key="1">
    <citation type="submission" date="2017-06" db="EMBL/GenBank/DDBJ databases">
        <title>Reclassification of a Polynucleobacter cosmopolitanus strain isolated from tropical Lake Victoria as Polynucleobacter victoriensis comb. nov.</title>
        <authorList>
            <person name="Hahn M.W."/>
        </authorList>
    </citation>
    <scope>NUCLEOTIDE SEQUENCE [LARGE SCALE GENOMIC DNA]</scope>
    <source>
        <strain evidence="3 4">MWH-MoIso2</strain>
    </source>
</reference>
<proteinExistence type="predicted"/>
<organism evidence="3 4">
    <name type="scientific">Polynucleobacter cosmopolitanus</name>
    <dbReference type="NCBI Taxonomy" id="351345"/>
    <lineage>
        <taxon>Bacteria</taxon>
        <taxon>Pseudomonadati</taxon>
        <taxon>Pseudomonadota</taxon>
        <taxon>Betaproteobacteria</taxon>
        <taxon>Burkholderiales</taxon>
        <taxon>Burkholderiaceae</taxon>
        <taxon>Polynucleobacter</taxon>
    </lineage>
</organism>
<evidence type="ECO:0000313" key="4">
    <source>
        <dbReference type="Proteomes" id="UP000215188"/>
    </source>
</evidence>
<keyword evidence="1" id="KW-0732">Signal</keyword>
<comment type="caution">
    <text evidence="3">The sequence shown here is derived from an EMBL/GenBank/DDBJ whole genome shotgun (WGS) entry which is preliminary data.</text>
</comment>
<feature type="signal peptide" evidence="1">
    <location>
        <begin position="1"/>
        <end position="23"/>
    </location>
</feature>
<dbReference type="EMBL" id="NJGG01000001">
    <property type="protein sequence ID" value="OXL16407.1"/>
    <property type="molecule type" value="Genomic_DNA"/>
</dbReference>
<evidence type="ECO:0000259" key="2">
    <source>
        <dbReference type="Pfam" id="PF03724"/>
    </source>
</evidence>
<feature type="domain" description="DUF306" evidence="2">
    <location>
        <begin position="42"/>
        <end position="159"/>
    </location>
</feature>
<sequence>MTNLRPSTLFLILLASSSLFLGACTQVMPPCNAVNAPAILDVQASQWTLIRWHYTSPNDGKTRQRSIPYGENKTSLSLNFSPDGKSVSGYSGCNLYTAQVQVGDKGFVIEKIASTRKACDPAASDLEYKFLSHLGNYRSMVRDGDRLLIMTRDNEVLSFSLKN</sequence>
<dbReference type="Pfam" id="PF03724">
    <property type="entry name" value="META"/>
    <property type="match status" value="1"/>
</dbReference>
<protein>
    <submittedName>
        <fullName evidence="3">META domain-containing protein</fullName>
    </submittedName>
</protein>
<dbReference type="InterPro" id="IPR053147">
    <property type="entry name" value="Hsp_HslJ-like"/>
</dbReference>
<name>A0A229FWM4_9BURK</name>
<accession>A0A229FWM4</accession>
<dbReference type="OrthoDB" id="423130at2"/>
<gene>
    <name evidence="3" type="ORF">AOC33_04930</name>
</gene>
<keyword evidence="4" id="KW-1185">Reference proteome</keyword>
<dbReference type="PANTHER" id="PTHR35535">
    <property type="entry name" value="HEAT SHOCK PROTEIN HSLJ"/>
    <property type="match status" value="1"/>
</dbReference>
<dbReference type="Proteomes" id="UP000215188">
    <property type="component" value="Unassembled WGS sequence"/>
</dbReference>
<dbReference type="AlphaFoldDB" id="A0A229FWM4"/>
<evidence type="ECO:0000256" key="1">
    <source>
        <dbReference type="SAM" id="SignalP"/>
    </source>
</evidence>
<dbReference type="PROSITE" id="PS51257">
    <property type="entry name" value="PROKAR_LIPOPROTEIN"/>
    <property type="match status" value="1"/>
</dbReference>
<dbReference type="RefSeq" id="WP_089515433.1">
    <property type="nucleotide sequence ID" value="NZ_NJGG01000001.1"/>
</dbReference>
<dbReference type="InterPro" id="IPR005184">
    <property type="entry name" value="DUF306_Meta_HslJ"/>
</dbReference>
<evidence type="ECO:0000313" key="3">
    <source>
        <dbReference type="EMBL" id="OXL16407.1"/>
    </source>
</evidence>